<comment type="subunit">
    <text evidence="3">Homotrimer.</text>
</comment>
<dbReference type="SUPFAM" id="SSF51569">
    <property type="entry name" value="Aldolase"/>
    <property type="match status" value="1"/>
</dbReference>
<dbReference type="InterPro" id="IPR000887">
    <property type="entry name" value="Aldlse_KDPG_KHG"/>
</dbReference>
<dbReference type="EMBL" id="VTOW01000003">
    <property type="protein sequence ID" value="NKE72571.1"/>
    <property type="molecule type" value="Genomic_DNA"/>
</dbReference>
<accession>A0A7X6DSG7</accession>
<reference evidence="6 7" key="1">
    <citation type="journal article" date="2020" name="Nature">
        <title>Bacterial chemolithoautotrophy via manganese oxidation.</title>
        <authorList>
            <person name="Yu H."/>
            <person name="Leadbetter J.R."/>
        </authorList>
    </citation>
    <scope>NUCLEOTIDE SEQUENCE [LARGE SCALE GENOMIC DNA]</scope>
    <source>
        <strain evidence="6 7">Mn-1</strain>
    </source>
</reference>
<keyword evidence="7" id="KW-1185">Reference proteome</keyword>
<comment type="caution">
    <text evidence="6">The sequence shown here is derived from an EMBL/GenBank/DDBJ whole genome shotgun (WGS) entry which is preliminary data.</text>
</comment>
<sequence length="274" mass="30233">MPPQISPPTRNRTGPLFHGRCAFSNPSGEIGCFIYKRHWKRVFHVVRQKNLGLLIRRGKMLNDVLERITREKIIAVIRTENADQAVKTVQAVMEGGVCIFEISYTIPDAQDVIRELMKERNILVGAGTVLTLREARSAIGLGCHFVASPVGNLEMVPVCRDGNVACILGASTPSEIYTAMRGGANMVKVFPVDALGGPDYIDEILKPLPFLKIIPAGVKSYDSFKEYLSIGVEAIALGSLLTPRKHVESQNYEAITREAKKFSSLRDDLLRKAA</sequence>
<evidence type="ECO:0000256" key="5">
    <source>
        <dbReference type="ARBA" id="ARBA00023277"/>
    </source>
</evidence>
<proteinExistence type="inferred from homology"/>
<evidence type="ECO:0000313" key="6">
    <source>
        <dbReference type="EMBL" id="NKE72571.1"/>
    </source>
</evidence>
<dbReference type="AlphaFoldDB" id="A0A7X6DSG7"/>
<comment type="similarity">
    <text evidence="2">Belongs to the KHG/KDPG aldolase family.</text>
</comment>
<name>A0A7X6DSG7_9BACT</name>
<evidence type="ECO:0000256" key="2">
    <source>
        <dbReference type="ARBA" id="ARBA00006906"/>
    </source>
</evidence>
<dbReference type="NCBIfam" id="TIGR01182">
    <property type="entry name" value="eda"/>
    <property type="match status" value="1"/>
</dbReference>
<comment type="pathway">
    <text evidence="1">Carbohydrate acid metabolism.</text>
</comment>
<dbReference type="InterPro" id="IPR013785">
    <property type="entry name" value="Aldolase_TIM"/>
</dbReference>
<evidence type="ECO:0000256" key="3">
    <source>
        <dbReference type="ARBA" id="ARBA00011233"/>
    </source>
</evidence>
<evidence type="ECO:0000256" key="1">
    <source>
        <dbReference type="ARBA" id="ARBA00004761"/>
    </source>
</evidence>
<gene>
    <name evidence="6" type="ORF">MNODULE_17610</name>
</gene>
<dbReference type="GO" id="GO:0016829">
    <property type="term" value="F:lyase activity"/>
    <property type="evidence" value="ECO:0007669"/>
    <property type="project" value="UniProtKB-KW"/>
</dbReference>
<dbReference type="Gene3D" id="3.20.20.70">
    <property type="entry name" value="Aldolase class I"/>
    <property type="match status" value="1"/>
</dbReference>
<organism evidence="6 7">
    <name type="scientific">Candidatus Manganitrophus noduliformans</name>
    <dbReference type="NCBI Taxonomy" id="2606439"/>
    <lineage>
        <taxon>Bacteria</taxon>
        <taxon>Pseudomonadati</taxon>
        <taxon>Nitrospirota</taxon>
        <taxon>Nitrospiria</taxon>
        <taxon>Candidatus Troglogloeales</taxon>
        <taxon>Candidatus Manganitrophaceae</taxon>
        <taxon>Candidatus Manganitrophus</taxon>
    </lineage>
</organism>
<dbReference type="Pfam" id="PF01081">
    <property type="entry name" value="Aldolase"/>
    <property type="match status" value="1"/>
</dbReference>
<dbReference type="PANTHER" id="PTHR30246">
    <property type="entry name" value="2-KETO-3-DEOXY-6-PHOSPHOGLUCONATE ALDOLASE"/>
    <property type="match status" value="1"/>
</dbReference>
<evidence type="ECO:0000313" key="7">
    <source>
        <dbReference type="Proteomes" id="UP000534783"/>
    </source>
</evidence>
<keyword evidence="4" id="KW-0456">Lyase</keyword>
<keyword evidence="5" id="KW-0119">Carbohydrate metabolism</keyword>
<protein>
    <submittedName>
        <fullName evidence="6">Bifunctional 4-hydroxy-2-oxoglutarate aldolase/2-dehydro-3-deoxy-phosphogluconate aldolase</fullName>
    </submittedName>
</protein>
<evidence type="ECO:0000256" key="4">
    <source>
        <dbReference type="ARBA" id="ARBA00023239"/>
    </source>
</evidence>
<dbReference type="CDD" id="cd00452">
    <property type="entry name" value="KDPG_aldolase"/>
    <property type="match status" value="1"/>
</dbReference>
<dbReference type="PANTHER" id="PTHR30246:SF1">
    <property type="entry name" value="2-DEHYDRO-3-DEOXY-6-PHOSPHOGALACTONATE ALDOLASE-RELATED"/>
    <property type="match status" value="1"/>
</dbReference>
<dbReference type="Proteomes" id="UP000534783">
    <property type="component" value="Unassembled WGS sequence"/>
</dbReference>